<keyword evidence="1" id="KW-0732">Signal</keyword>
<dbReference type="EMBL" id="GAPW01003088">
    <property type="protein sequence ID" value="JAC10510.1"/>
    <property type="molecule type" value="mRNA"/>
</dbReference>
<proteinExistence type="evidence at transcript level"/>
<feature type="signal peptide" evidence="1">
    <location>
        <begin position="1"/>
        <end position="21"/>
    </location>
</feature>
<protein>
    <recommendedName>
        <fullName evidence="3">Secreted protein</fullName>
    </recommendedName>
</protein>
<sequence>EICGIFLLLLTLLYCTILCSSTSTSTVFNNNVEGESFSLDDILKYVEDLAKQLEESINDMIKDIEECFPLDVQSRRRNVPSNEVVWLRYGKAGIRSSASSSGESSSLEFNLWDALKELMMEAFETVRDIIKRILGIEGAARLFHVMNMHDGFDQQFMDKQVEQFIVYAMEVLKNSAESDAAVPERFEDLLVRIKSPSIFSVVCYGRLMLIDHPQYEKRNYLYGVVLILIKSMNSNVAFNAYGILINLEIQIASHIFLCSLIGCKFINQDLSKFNSNTIQIQFTFN</sequence>
<evidence type="ECO:0000256" key="1">
    <source>
        <dbReference type="SAM" id="SignalP"/>
    </source>
</evidence>
<name>A0A023ENL2_AEDAL</name>
<evidence type="ECO:0000313" key="2">
    <source>
        <dbReference type="EMBL" id="JAC10510.1"/>
    </source>
</evidence>
<evidence type="ECO:0008006" key="3">
    <source>
        <dbReference type="Google" id="ProtNLM"/>
    </source>
</evidence>
<reference evidence="2" key="1">
    <citation type="journal article" date="2014" name="PLoS Negl. Trop. Dis.">
        <title>Identification and characterization of seminal fluid proteins in the Asian tiger mosquito, Aedes albopictus.</title>
        <authorList>
            <person name="Boes K.E."/>
            <person name="Ribeiro J.M."/>
            <person name="Wong A."/>
            <person name="Harrington L.C."/>
            <person name="Wolfner M.F."/>
            <person name="Sirot L.K."/>
        </authorList>
    </citation>
    <scope>NUCLEOTIDE SEQUENCE</scope>
    <source>
        <tissue evidence="2">Reproductive organs</tissue>
    </source>
</reference>
<feature type="non-terminal residue" evidence="2">
    <location>
        <position position="1"/>
    </location>
</feature>
<feature type="non-terminal residue" evidence="2">
    <location>
        <position position="285"/>
    </location>
</feature>
<feature type="chain" id="PRO_5001514186" description="Secreted protein" evidence="1">
    <location>
        <begin position="22"/>
        <end position="285"/>
    </location>
</feature>
<organism evidence="2">
    <name type="scientific">Aedes albopictus</name>
    <name type="common">Asian tiger mosquito</name>
    <name type="synonym">Stegomyia albopicta</name>
    <dbReference type="NCBI Taxonomy" id="7160"/>
    <lineage>
        <taxon>Eukaryota</taxon>
        <taxon>Metazoa</taxon>
        <taxon>Ecdysozoa</taxon>
        <taxon>Arthropoda</taxon>
        <taxon>Hexapoda</taxon>
        <taxon>Insecta</taxon>
        <taxon>Pterygota</taxon>
        <taxon>Neoptera</taxon>
        <taxon>Endopterygota</taxon>
        <taxon>Diptera</taxon>
        <taxon>Nematocera</taxon>
        <taxon>Culicoidea</taxon>
        <taxon>Culicidae</taxon>
        <taxon>Culicinae</taxon>
        <taxon>Aedini</taxon>
        <taxon>Aedes</taxon>
        <taxon>Stegomyia</taxon>
    </lineage>
</organism>
<dbReference type="AlphaFoldDB" id="A0A023ENL2"/>
<accession>A0A023ENL2</accession>